<organism evidence="9 10">
    <name type="scientific">Bifidobacterium avesanii</name>
    <dbReference type="NCBI Taxonomy" id="1798157"/>
    <lineage>
        <taxon>Bacteria</taxon>
        <taxon>Bacillati</taxon>
        <taxon>Actinomycetota</taxon>
        <taxon>Actinomycetes</taxon>
        <taxon>Bifidobacteriales</taxon>
        <taxon>Bifidobacteriaceae</taxon>
        <taxon>Bifidobacterium</taxon>
    </lineage>
</organism>
<dbReference type="RefSeq" id="WP_152349436.1">
    <property type="nucleotide sequence ID" value="NZ_WBSN01000001.1"/>
</dbReference>
<dbReference type="Gene3D" id="3.30.70.360">
    <property type="match status" value="2"/>
</dbReference>
<dbReference type="PANTHER" id="PTHR43808">
    <property type="entry name" value="ACETYLORNITHINE DEACETYLASE"/>
    <property type="match status" value="1"/>
</dbReference>
<dbReference type="SUPFAM" id="SSF55031">
    <property type="entry name" value="Bacterial exopeptidase dimerisation domain"/>
    <property type="match status" value="1"/>
</dbReference>
<dbReference type="EMBL" id="WHZY01000001">
    <property type="protein sequence ID" value="NEG77507.1"/>
    <property type="molecule type" value="Genomic_DNA"/>
</dbReference>
<dbReference type="AlphaFoldDB" id="A0A7K3TEI6"/>
<protein>
    <submittedName>
        <fullName evidence="9">Sapep family Mn(2+)-dependent dipeptidase</fullName>
        <ecNumber evidence="9">3.4.13.-</ecNumber>
    </submittedName>
</protein>
<proteinExistence type="inferred from homology"/>
<keyword evidence="7 9" id="KW-0224">Dipeptidase</keyword>
<dbReference type="SUPFAM" id="SSF53187">
    <property type="entry name" value="Zn-dependent exopeptidases"/>
    <property type="match status" value="1"/>
</dbReference>
<dbReference type="GO" id="GO:0008237">
    <property type="term" value="F:metallopeptidase activity"/>
    <property type="evidence" value="ECO:0007669"/>
    <property type="project" value="UniProtKB-KW"/>
</dbReference>
<dbReference type="GO" id="GO:0006508">
    <property type="term" value="P:proteolysis"/>
    <property type="evidence" value="ECO:0007669"/>
    <property type="project" value="UniProtKB-KW"/>
</dbReference>
<sequence length="507" mass="54512">MTTLAQQAVRWFNDHRDEYISDLLQWVEFPSVSKVWEGKPGAPYGKGVADMFNHVRAEAARCGFESHDYEGYAIGVEYGKGLAKDDPKRKDIALVSHLDVVPAGEGWDSEPFQPYERDGYIVGRGADDNKRAALADFYLLKFYREQGIEFAHDLRILYGGAEETGLDDMRQFVASHGVPFQAVITDGPFPVNNAQKGSLGVTVSITVPEAFVGFKVGTTSNSIPGEASITLRGVDPATAGETLRRHVPGFGGKLEVEPTPDGVTVNAIGSAGHAAFPENAINAIAVLADALFESGLLSGDANVFAGELRRWASSAQGLGVAYEDEASGATTASIGTIVPADDRLELGIDIRYAVTQRSEDIRKALIATFAGRNGEITGFHDFPPYFVPADDPRVQVLLDNYNTVLGVRGTTICMGGGTHARVIPGALNYGPGFGQNRDELRAKGLIANPPTFIPEGKGGCHSPDEWMSVDEVSTVFGIYAQGIVALDRLLAEHPEYALSQFEGKERS</sequence>
<keyword evidence="4" id="KW-0479">Metal-binding</keyword>
<dbReference type="PROSITE" id="PS00758">
    <property type="entry name" value="ARGE_DAPE_CPG2_1"/>
    <property type="match status" value="1"/>
</dbReference>
<keyword evidence="3" id="KW-0645">Protease</keyword>
<dbReference type="InterPro" id="IPR010964">
    <property type="entry name" value="M20A_pepV-rel"/>
</dbReference>
<comment type="caution">
    <text evidence="9">The sequence shown here is derived from an EMBL/GenBank/DDBJ whole genome shotgun (WGS) entry which is preliminary data.</text>
</comment>
<evidence type="ECO:0000313" key="9">
    <source>
        <dbReference type="EMBL" id="NEG77507.1"/>
    </source>
</evidence>
<dbReference type="InterPro" id="IPR001261">
    <property type="entry name" value="ArgE/DapE_CS"/>
</dbReference>
<dbReference type="GO" id="GO:0008777">
    <property type="term" value="F:acetylornithine deacetylase activity"/>
    <property type="evidence" value="ECO:0007669"/>
    <property type="project" value="TreeGrafter"/>
</dbReference>
<dbReference type="NCBIfam" id="TIGR01887">
    <property type="entry name" value="dipeptidaselike"/>
    <property type="match status" value="1"/>
</dbReference>
<evidence type="ECO:0000256" key="1">
    <source>
        <dbReference type="ARBA" id="ARBA00001947"/>
    </source>
</evidence>
<keyword evidence="10" id="KW-1185">Reference proteome</keyword>
<dbReference type="InterPro" id="IPR036264">
    <property type="entry name" value="Bact_exopeptidase_dim_dom"/>
</dbReference>
<evidence type="ECO:0000256" key="7">
    <source>
        <dbReference type="ARBA" id="ARBA00022997"/>
    </source>
</evidence>
<evidence type="ECO:0000256" key="5">
    <source>
        <dbReference type="ARBA" id="ARBA00022801"/>
    </source>
</evidence>
<accession>A0A7K3TEI6</accession>
<evidence type="ECO:0000256" key="4">
    <source>
        <dbReference type="ARBA" id="ARBA00022723"/>
    </source>
</evidence>
<comment type="similarity">
    <text evidence="2">Belongs to the peptidase M20A family.</text>
</comment>
<keyword evidence="8" id="KW-0482">Metalloprotease</keyword>
<keyword evidence="6" id="KW-0862">Zinc</keyword>
<dbReference type="PANTHER" id="PTHR43808:SF31">
    <property type="entry name" value="N-ACETYL-L-CITRULLINE DEACETYLASE"/>
    <property type="match status" value="1"/>
</dbReference>
<dbReference type="GO" id="GO:0006526">
    <property type="term" value="P:L-arginine biosynthetic process"/>
    <property type="evidence" value="ECO:0007669"/>
    <property type="project" value="TreeGrafter"/>
</dbReference>
<reference evidence="9 10" key="1">
    <citation type="submission" date="2019-10" db="EMBL/GenBank/DDBJ databases">
        <title>Bifidobacterium from non-human primates.</title>
        <authorList>
            <person name="Modesto M."/>
        </authorList>
    </citation>
    <scope>NUCLEOTIDE SEQUENCE [LARGE SCALE GENOMIC DNA]</scope>
    <source>
        <strain evidence="9 10">TREC</strain>
    </source>
</reference>
<dbReference type="InterPro" id="IPR050072">
    <property type="entry name" value="Peptidase_M20A"/>
</dbReference>
<keyword evidence="5 9" id="KW-0378">Hydrolase</keyword>
<dbReference type="OrthoDB" id="7055905at2"/>
<evidence type="ECO:0000313" key="10">
    <source>
        <dbReference type="Proteomes" id="UP000469763"/>
    </source>
</evidence>
<dbReference type="GO" id="GO:0016805">
    <property type="term" value="F:dipeptidase activity"/>
    <property type="evidence" value="ECO:0007669"/>
    <property type="project" value="UniProtKB-KW"/>
</dbReference>
<dbReference type="InterPro" id="IPR002933">
    <property type="entry name" value="Peptidase_M20"/>
</dbReference>
<comment type="cofactor">
    <cofactor evidence="1">
        <name>Zn(2+)</name>
        <dbReference type="ChEBI" id="CHEBI:29105"/>
    </cofactor>
</comment>
<evidence type="ECO:0000256" key="6">
    <source>
        <dbReference type="ARBA" id="ARBA00022833"/>
    </source>
</evidence>
<evidence type="ECO:0000256" key="3">
    <source>
        <dbReference type="ARBA" id="ARBA00022670"/>
    </source>
</evidence>
<evidence type="ECO:0000256" key="2">
    <source>
        <dbReference type="ARBA" id="ARBA00006247"/>
    </source>
</evidence>
<gene>
    <name evidence="9" type="ORF">GFD22_00605</name>
</gene>
<dbReference type="EC" id="3.4.13.-" evidence="9"/>
<dbReference type="GO" id="GO:0008270">
    <property type="term" value="F:zinc ion binding"/>
    <property type="evidence" value="ECO:0007669"/>
    <property type="project" value="InterPro"/>
</dbReference>
<dbReference type="Pfam" id="PF01546">
    <property type="entry name" value="Peptidase_M20"/>
    <property type="match status" value="1"/>
</dbReference>
<name>A0A7K3TEI6_9BIFI</name>
<evidence type="ECO:0000256" key="8">
    <source>
        <dbReference type="ARBA" id="ARBA00023049"/>
    </source>
</evidence>
<dbReference type="Gene3D" id="3.40.630.10">
    <property type="entry name" value="Zn peptidases"/>
    <property type="match status" value="1"/>
</dbReference>
<dbReference type="Proteomes" id="UP000469763">
    <property type="component" value="Unassembled WGS sequence"/>
</dbReference>